<keyword evidence="3" id="KW-1185">Reference proteome</keyword>
<dbReference type="PATRIC" id="fig|104102.7.peg.3221"/>
<dbReference type="SUPFAM" id="SSF56349">
    <property type="entry name" value="DNA breaking-rejoining enzymes"/>
    <property type="match status" value="1"/>
</dbReference>
<evidence type="ECO:0000313" key="3">
    <source>
        <dbReference type="Proteomes" id="UP000029448"/>
    </source>
</evidence>
<dbReference type="InterPro" id="IPR011010">
    <property type="entry name" value="DNA_brk_join_enz"/>
</dbReference>
<comment type="caution">
    <text evidence="2">The sequence shown here is derived from an EMBL/GenBank/DDBJ whole genome shotgun (WGS) entry which is preliminary data.</text>
</comment>
<dbReference type="EMBL" id="JOKM01000104">
    <property type="protein sequence ID" value="KGB21107.1"/>
    <property type="molecule type" value="Genomic_DNA"/>
</dbReference>
<dbReference type="GeneID" id="89479646"/>
<evidence type="ECO:0008006" key="4">
    <source>
        <dbReference type="Google" id="ProtNLM"/>
    </source>
</evidence>
<dbReference type="RefSeq" id="WP_316248923.1">
    <property type="nucleotide sequence ID" value="NZ_JACAOJ010000054.1"/>
</dbReference>
<protein>
    <recommendedName>
        <fullName evidence="4">Integrase</fullName>
    </recommendedName>
</protein>
<dbReference type="Proteomes" id="UP000029448">
    <property type="component" value="Unassembled WGS sequence"/>
</dbReference>
<evidence type="ECO:0000313" key="2">
    <source>
        <dbReference type="EMBL" id="KGB21107.1"/>
    </source>
</evidence>
<accession>A0A094YID5</accession>
<organism evidence="2 3">
    <name type="scientific">Acetobacter tropicalis</name>
    <dbReference type="NCBI Taxonomy" id="104102"/>
    <lineage>
        <taxon>Bacteria</taxon>
        <taxon>Pseudomonadati</taxon>
        <taxon>Pseudomonadota</taxon>
        <taxon>Alphaproteobacteria</taxon>
        <taxon>Acetobacterales</taxon>
        <taxon>Acetobacteraceae</taxon>
        <taxon>Acetobacter</taxon>
    </lineage>
</organism>
<gene>
    <name evidence="2" type="ORF">AtDm6_3267</name>
</gene>
<name>A0A094YID5_9PROT</name>
<proteinExistence type="predicted"/>
<dbReference type="GO" id="GO:0003677">
    <property type="term" value="F:DNA binding"/>
    <property type="evidence" value="ECO:0007669"/>
    <property type="project" value="InterPro"/>
</dbReference>
<dbReference type="Gene3D" id="1.10.443.10">
    <property type="entry name" value="Intergrase catalytic core"/>
    <property type="match status" value="1"/>
</dbReference>
<dbReference type="AlphaFoldDB" id="A0A094YID5"/>
<dbReference type="InterPro" id="IPR013762">
    <property type="entry name" value="Integrase-like_cat_sf"/>
</dbReference>
<dbReference type="GO" id="GO:0015074">
    <property type="term" value="P:DNA integration"/>
    <property type="evidence" value="ECO:0007669"/>
    <property type="project" value="InterPro"/>
</dbReference>
<keyword evidence="1" id="KW-0233">DNA recombination</keyword>
<dbReference type="GO" id="GO:0006310">
    <property type="term" value="P:DNA recombination"/>
    <property type="evidence" value="ECO:0007669"/>
    <property type="project" value="UniProtKB-KW"/>
</dbReference>
<evidence type="ECO:0000256" key="1">
    <source>
        <dbReference type="ARBA" id="ARBA00023172"/>
    </source>
</evidence>
<sequence>MIGKLLGHRDLKSTARYAHLKKEPIQRAVKEIDLKISSALAATKLQSRGAID</sequence>
<reference evidence="2 3" key="1">
    <citation type="submission" date="2014-06" db="EMBL/GenBank/DDBJ databases">
        <title>Functional and comparative genomic analyses of the Drosophila gut microbiota identify candidate symbiosis factors.</title>
        <authorList>
            <person name="Newell P.D."/>
            <person name="Chaston J.M."/>
            <person name="Douglas A.E."/>
        </authorList>
    </citation>
    <scope>NUCLEOTIDE SEQUENCE [LARGE SCALE GENOMIC DNA]</scope>
    <source>
        <strain evidence="2 3">DmCS_006</strain>
    </source>
</reference>